<evidence type="ECO:0000313" key="3">
    <source>
        <dbReference type="Proteomes" id="UP000298663"/>
    </source>
</evidence>
<dbReference type="STRING" id="34508.A0A4V5ZWZ9"/>
<dbReference type="AlphaFoldDB" id="A0A4V5ZWZ9"/>
<accession>A0A4V5ZWZ9</accession>
<dbReference type="OrthoDB" id="206452at2759"/>
<dbReference type="Pfam" id="PF08719">
    <property type="entry name" value="NADAR"/>
    <property type="match status" value="1"/>
</dbReference>
<name>A0A4V5ZWZ9_STECR</name>
<feature type="domain" description="NADAR" evidence="1">
    <location>
        <begin position="1"/>
        <end position="92"/>
    </location>
</feature>
<sequence length="112" mass="12950">MKRLGRKVTPFDQEAWDKACVESMVAVNVHKYMQNQEFKEELISTSGSTLVECSPNLWGIGLSAKDERAADRRWWRGKNKFGYVLTHIRDYLSPEAEANEIVKNVMKKCKNL</sequence>
<dbReference type="EMBL" id="AZBU02000014">
    <property type="protein sequence ID" value="TKR57705.1"/>
    <property type="molecule type" value="Genomic_DNA"/>
</dbReference>
<evidence type="ECO:0000259" key="1">
    <source>
        <dbReference type="Pfam" id="PF08719"/>
    </source>
</evidence>
<dbReference type="InterPro" id="IPR012816">
    <property type="entry name" value="NADAR"/>
</dbReference>
<evidence type="ECO:0000313" key="2">
    <source>
        <dbReference type="EMBL" id="TKR57705.1"/>
    </source>
</evidence>
<organism evidence="2 3">
    <name type="scientific">Steinernema carpocapsae</name>
    <name type="common">Entomopathogenic nematode</name>
    <dbReference type="NCBI Taxonomy" id="34508"/>
    <lineage>
        <taxon>Eukaryota</taxon>
        <taxon>Metazoa</taxon>
        <taxon>Ecdysozoa</taxon>
        <taxon>Nematoda</taxon>
        <taxon>Chromadorea</taxon>
        <taxon>Rhabditida</taxon>
        <taxon>Tylenchina</taxon>
        <taxon>Panagrolaimomorpha</taxon>
        <taxon>Strongyloidoidea</taxon>
        <taxon>Steinernematidae</taxon>
        <taxon>Steinernema</taxon>
    </lineage>
</organism>
<dbReference type="SUPFAM" id="SSF143990">
    <property type="entry name" value="YbiA-like"/>
    <property type="match status" value="1"/>
</dbReference>
<dbReference type="CDD" id="cd15457">
    <property type="entry name" value="NADAR"/>
    <property type="match status" value="1"/>
</dbReference>
<dbReference type="Proteomes" id="UP000298663">
    <property type="component" value="Unassembled WGS sequence"/>
</dbReference>
<dbReference type="InterPro" id="IPR037238">
    <property type="entry name" value="YbiA-like_sf"/>
</dbReference>
<protein>
    <recommendedName>
        <fullName evidence="1">NADAR domain-containing protein</fullName>
    </recommendedName>
</protein>
<gene>
    <name evidence="2" type="ORF">L596_030372</name>
</gene>
<reference evidence="2 3" key="2">
    <citation type="journal article" date="2019" name="G3 (Bethesda)">
        <title>Hybrid Assembly of the Genome of the Entomopathogenic Nematode Steinernema carpocapsae Identifies the X-Chromosome.</title>
        <authorList>
            <person name="Serra L."/>
            <person name="Macchietto M."/>
            <person name="Macias-Munoz A."/>
            <person name="McGill C.J."/>
            <person name="Rodriguez I.M."/>
            <person name="Rodriguez B."/>
            <person name="Murad R."/>
            <person name="Mortazavi A."/>
        </authorList>
    </citation>
    <scope>NUCLEOTIDE SEQUENCE [LARGE SCALE GENOMIC DNA]</scope>
    <source>
        <strain evidence="2 3">ALL</strain>
    </source>
</reference>
<keyword evidence="3" id="KW-1185">Reference proteome</keyword>
<dbReference type="Gene3D" id="1.10.357.40">
    <property type="entry name" value="YbiA-like"/>
    <property type="match status" value="1"/>
</dbReference>
<dbReference type="NCBIfam" id="TIGR02464">
    <property type="entry name" value="ribofla_fusion"/>
    <property type="match status" value="1"/>
</dbReference>
<proteinExistence type="predicted"/>
<reference evidence="2 3" key="1">
    <citation type="journal article" date="2015" name="Genome Biol.">
        <title>Comparative genomics of Steinernema reveals deeply conserved gene regulatory networks.</title>
        <authorList>
            <person name="Dillman A.R."/>
            <person name="Macchietto M."/>
            <person name="Porter C.F."/>
            <person name="Rogers A."/>
            <person name="Williams B."/>
            <person name="Antoshechkin I."/>
            <person name="Lee M.M."/>
            <person name="Goodwin Z."/>
            <person name="Lu X."/>
            <person name="Lewis E.E."/>
            <person name="Goodrich-Blair H."/>
            <person name="Stock S.P."/>
            <person name="Adams B.J."/>
            <person name="Sternberg P.W."/>
            <person name="Mortazavi A."/>
        </authorList>
    </citation>
    <scope>NUCLEOTIDE SEQUENCE [LARGE SCALE GENOMIC DNA]</scope>
    <source>
        <strain evidence="2 3">ALL</strain>
    </source>
</reference>
<comment type="caution">
    <text evidence="2">The sequence shown here is derived from an EMBL/GenBank/DDBJ whole genome shotgun (WGS) entry which is preliminary data.</text>
</comment>